<dbReference type="InterPro" id="IPR039627">
    <property type="entry name" value="Yme2_C"/>
</dbReference>
<evidence type="ECO:0000256" key="10">
    <source>
        <dbReference type="ARBA" id="ARBA00023136"/>
    </source>
</evidence>
<keyword evidence="6 12" id="KW-0999">Mitochondrion inner membrane</keyword>
<keyword evidence="12" id="KW-0694">RNA-binding</keyword>
<dbReference type="SUPFAM" id="SSF52540">
    <property type="entry name" value="P-loop containing nucleoside triphosphate hydrolases"/>
    <property type="match status" value="1"/>
</dbReference>
<evidence type="ECO:0000256" key="2">
    <source>
        <dbReference type="ARBA" id="ARBA00010320"/>
    </source>
</evidence>
<dbReference type="GO" id="GO:0005743">
    <property type="term" value="C:mitochondrial inner membrane"/>
    <property type="evidence" value="ECO:0007669"/>
    <property type="project" value="UniProtKB-SubCell"/>
</dbReference>
<feature type="domain" description="Mitochondrial escape protein 2 C-terminal" evidence="13">
    <location>
        <begin position="386"/>
        <end position="816"/>
    </location>
</feature>
<evidence type="ECO:0000256" key="1">
    <source>
        <dbReference type="ARBA" id="ARBA00004434"/>
    </source>
</evidence>
<keyword evidence="9 12" id="KW-0496">Mitochondrion</keyword>
<keyword evidence="4 12" id="KW-0507">mRNA processing</keyword>
<evidence type="ECO:0000256" key="5">
    <source>
        <dbReference type="ARBA" id="ARBA00022692"/>
    </source>
</evidence>
<evidence type="ECO:0000256" key="8">
    <source>
        <dbReference type="ARBA" id="ARBA00022989"/>
    </source>
</evidence>
<gene>
    <name evidence="14" type="ORF">CANVERA_P0103</name>
</gene>
<proteinExistence type="inferred from homology"/>
<keyword evidence="15" id="KW-1185">Reference proteome</keyword>
<dbReference type="InterPro" id="IPR012677">
    <property type="entry name" value="Nucleotide-bd_a/b_plait_sf"/>
</dbReference>
<sequence>MIIKQPSRFIKQSQLIPQLCILRPRFYSTDLENLKKESDSTEFDSSASTTGIIDKKQSEVLLYFDSIYAFATSKNLVLNYISRLELPFRRKVNESKLKSKVEALSSPTPADSKITDFIPLRRDCGAFVKFQYPKEYTAREFIEQIRKNVIANEEQKMDKNPLLKLTNYVFDVDPKVFSVKGVPWIEDLRRFPSPKISVKFEGSALTEEELYVLFRRYGLINDIKIESPTEAVIWFRSLRSAIAAKHCITGIELNNGKTVLHIQFIRIKRTNYLTDFVMNHTRIAVPIILALLATFAVLIFDPIREWFIQFKINHGNTKRFEHYKQNRWFKLIYVPYRTIVDWISNSYDYIDTQFHDMTGFKDSDSEDGGSSIMEMKNENNMFWQERNEKSKQLKLWILENLNSYIIIKGPQGSGKEEFVLDHTLKLDDKLNKRILVVECDELSKARSENNLINNTASQLGYFPVFTWTNTISQFVDLGLQGLTGSKNAALSESKETQIKNMFSLTTQAIRHITDSEYAKYVKIIEKKNKRIKNDDEKIEILKQDDFLQQHPESKPIIIINKFARKADIHSNDFIYPLIADWSSGLIQNNIAHVLVLTSDVGSIQHLNNALPNQVFKDISLSDASMKSSKQYVCDALKISDTIQNQSLDDCIQPLGGRMLDLQSFIRRIKSGEEPNQAINEMITQAAELITTFFLNNTKSNDVNWQPSQVWLIMKLLSNKEDVTFAELIKNPLFKNSKETIDTLSTLEKFDLISLKRDKGVLNKICPGRPLFKAAFKNLLHDTRIWNLYEIDYLTNLINIEITKINLFESELIKIHQVGNKLDGRIDYLIKKIEASNGKIVNFEKEINEIATGNSKHKTFLGIPY</sequence>
<comment type="function">
    <text evidence="11 12">Plays a role in maintaining the mitochondrial genome and in controlling the mtDNA escape. Involved in the regulation of mtDNA nucleotide structure and number. May have a dispensable role in early maturation of pre-rRNA.</text>
</comment>
<comment type="similarity">
    <text evidence="2 12">Belongs to the YME2 family.</text>
</comment>
<dbReference type="GO" id="GO:0006397">
    <property type="term" value="P:mRNA processing"/>
    <property type="evidence" value="ECO:0007669"/>
    <property type="project" value="UniProtKB-UniRule"/>
</dbReference>
<evidence type="ECO:0000256" key="7">
    <source>
        <dbReference type="ARBA" id="ARBA00022946"/>
    </source>
</evidence>
<evidence type="ECO:0000256" key="6">
    <source>
        <dbReference type="ARBA" id="ARBA00022792"/>
    </source>
</evidence>
<dbReference type="PANTHER" id="PTHR32198:SF2">
    <property type="entry name" value="MITOCHONDRIAL ESCAPE PROTEIN 2"/>
    <property type="match status" value="1"/>
</dbReference>
<name>A0A9W4TS37_9ASCO</name>
<dbReference type="InterPro" id="IPR034260">
    <property type="entry name" value="Yme2_RRM"/>
</dbReference>
<evidence type="ECO:0000259" key="13">
    <source>
        <dbReference type="Pfam" id="PF10443"/>
    </source>
</evidence>
<evidence type="ECO:0000256" key="11">
    <source>
        <dbReference type="ARBA" id="ARBA00025276"/>
    </source>
</evidence>
<evidence type="ECO:0000313" key="15">
    <source>
        <dbReference type="Proteomes" id="UP001152885"/>
    </source>
</evidence>
<dbReference type="GO" id="GO:0003723">
    <property type="term" value="F:RNA binding"/>
    <property type="evidence" value="ECO:0007669"/>
    <property type="project" value="UniProtKB-UniRule"/>
</dbReference>
<dbReference type="EMBL" id="CANTUO010000001">
    <property type="protein sequence ID" value="CAI5755586.1"/>
    <property type="molecule type" value="Genomic_DNA"/>
</dbReference>
<dbReference type="Pfam" id="PF10443">
    <property type="entry name" value="RNA12"/>
    <property type="match status" value="1"/>
</dbReference>
<evidence type="ECO:0000256" key="3">
    <source>
        <dbReference type="ARBA" id="ARBA00020222"/>
    </source>
</evidence>
<dbReference type="OrthoDB" id="10267654at2759"/>
<organism evidence="14 15">
    <name type="scientific">Candida verbasci</name>
    <dbReference type="NCBI Taxonomy" id="1227364"/>
    <lineage>
        <taxon>Eukaryota</taxon>
        <taxon>Fungi</taxon>
        <taxon>Dikarya</taxon>
        <taxon>Ascomycota</taxon>
        <taxon>Saccharomycotina</taxon>
        <taxon>Pichiomycetes</taxon>
        <taxon>Debaryomycetaceae</taxon>
        <taxon>Candida/Lodderomyces clade</taxon>
        <taxon>Candida</taxon>
    </lineage>
</organism>
<dbReference type="Gene3D" id="3.30.70.330">
    <property type="match status" value="1"/>
</dbReference>
<reference evidence="14" key="1">
    <citation type="submission" date="2022-12" db="EMBL/GenBank/DDBJ databases">
        <authorList>
            <person name="Brejova B."/>
        </authorList>
    </citation>
    <scope>NUCLEOTIDE SEQUENCE</scope>
</reference>
<dbReference type="PANTHER" id="PTHR32198">
    <property type="entry name" value="MITOCHONDRIAL ESCAPE PROTEIN 2"/>
    <property type="match status" value="1"/>
</dbReference>
<keyword evidence="8 12" id="KW-1133">Transmembrane helix</keyword>
<accession>A0A9W4TS37</accession>
<comment type="subcellular location">
    <subcellularLocation>
        <location evidence="1 12">Mitochondrion inner membrane</location>
        <topology evidence="1 12">Single-pass membrane protein</topology>
    </subcellularLocation>
</comment>
<evidence type="ECO:0000256" key="9">
    <source>
        <dbReference type="ARBA" id="ARBA00023128"/>
    </source>
</evidence>
<dbReference type="InterPro" id="IPR018850">
    <property type="entry name" value="Mt_escape_2_C"/>
</dbReference>
<keyword evidence="10 12" id="KW-0472">Membrane</keyword>
<feature type="transmembrane region" description="Helical" evidence="12">
    <location>
        <begin position="283"/>
        <end position="300"/>
    </location>
</feature>
<keyword evidence="5 12" id="KW-0812">Transmembrane</keyword>
<dbReference type="CDD" id="cd12433">
    <property type="entry name" value="RRM_Yme2p_like"/>
    <property type="match status" value="1"/>
</dbReference>
<evidence type="ECO:0000313" key="14">
    <source>
        <dbReference type="EMBL" id="CAI5755586.1"/>
    </source>
</evidence>
<dbReference type="Proteomes" id="UP001152885">
    <property type="component" value="Unassembled WGS sequence"/>
</dbReference>
<dbReference type="InterPro" id="IPR027417">
    <property type="entry name" value="P-loop_NTPase"/>
</dbReference>
<dbReference type="AlphaFoldDB" id="A0A9W4TS37"/>
<evidence type="ECO:0000256" key="12">
    <source>
        <dbReference type="RuleBase" id="RU367108"/>
    </source>
</evidence>
<keyword evidence="7" id="KW-0809">Transit peptide</keyword>
<dbReference type="InterPro" id="IPR035979">
    <property type="entry name" value="RBD_domain_sf"/>
</dbReference>
<dbReference type="SUPFAM" id="SSF54928">
    <property type="entry name" value="RNA-binding domain, RBD"/>
    <property type="match status" value="1"/>
</dbReference>
<protein>
    <recommendedName>
        <fullName evidence="3 12">Mitochondrial escape protein 2</fullName>
    </recommendedName>
</protein>
<comment type="caution">
    <text evidence="14">The sequence shown here is derived from an EMBL/GenBank/DDBJ whole genome shotgun (WGS) entry which is preliminary data.</text>
</comment>
<evidence type="ECO:0000256" key="4">
    <source>
        <dbReference type="ARBA" id="ARBA00022664"/>
    </source>
</evidence>